<dbReference type="PROSITE" id="PS51831">
    <property type="entry name" value="HD"/>
    <property type="match status" value="1"/>
</dbReference>
<dbReference type="PROSITE" id="PS51671">
    <property type="entry name" value="ACT"/>
    <property type="match status" value="2"/>
</dbReference>
<keyword evidence="4 7" id="KW-0378">Hydrolase</keyword>
<comment type="catalytic activity">
    <reaction evidence="7">
        <text>[protein-PII]-L-tyrosine + UTP = [protein-PII]-uridylyl-L-tyrosine + diphosphate</text>
        <dbReference type="Rhea" id="RHEA:13673"/>
        <dbReference type="Rhea" id="RHEA-COMP:12147"/>
        <dbReference type="Rhea" id="RHEA-COMP:12148"/>
        <dbReference type="ChEBI" id="CHEBI:33019"/>
        <dbReference type="ChEBI" id="CHEBI:46398"/>
        <dbReference type="ChEBI" id="CHEBI:46858"/>
        <dbReference type="ChEBI" id="CHEBI:90602"/>
        <dbReference type="EC" id="2.7.7.59"/>
    </reaction>
</comment>
<dbReference type="GO" id="GO:0008773">
    <property type="term" value="F:[protein-PII] uridylyltransferase activity"/>
    <property type="evidence" value="ECO:0007669"/>
    <property type="project" value="UniProtKB-UniRule"/>
</dbReference>
<evidence type="ECO:0000256" key="3">
    <source>
        <dbReference type="ARBA" id="ARBA00022737"/>
    </source>
</evidence>
<comment type="activity regulation">
    <text evidence="7">Uridylyltransferase (UTase) activity is inhibited by glutamine, while glutamine activates uridylyl-removing (UR) activity.</text>
</comment>
<protein>
    <recommendedName>
        <fullName evidence="7">Bifunctional uridylyltransferase/uridylyl-removing enzyme</fullName>
        <shortName evidence="7">UTase/UR</shortName>
    </recommendedName>
    <alternativeName>
        <fullName evidence="7">Bifunctional [protein-PII] modification enzyme</fullName>
    </alternativeName>
    <alternativeName>
        <fullName evidence="7">Bifunctional nitrogen sensor protein</fullName>
    </alternativeName>
    <domain>
        <recommendedName>
            <fullName evidence="7">[Protein-PII] uridylyltransferase</fullName>
            <shortName evidence="7">PII uridylyltransferase</shortName>
            <shortName evidence="7">UTase</shortName>
            <ecNumber evidence="7">2.7.7.59</ecNumber>
        </recommendedName>
    </domain>
    <domain>
        <recommendedName>
            <fullName evidence="7">[Protein-PII]-UMP uridylyl-removing enzyme</fullName>
            <shortName evidence="7">UR</shortName>
            <ecNumber evidence="7">3.1.4.-</ecNumber>
        </recommendedName>
    </domain>
</protein>
<keyword evidence="5 7" id="KW-0460">Magnesium</keyword>
<evidence type="ECO:0000313" key="10">
    <source>
        <dbReference type="EMBL" id="SHO51422.1"/>
    </source>
</evidence>
<keyword evidence="2 7" id="KW-0548">Nucleotidyltransferase</keyword>
<keyword evidence="6 7" id="KW-0511">Multifunctional enzyme</keyword>
<dbReference type="HAMAP" id="MF_00277">
    <property type="entry name" value="PII_uridylyl_transf"/>
    <property type="match status" value="1"/>
</dbReference>
<dbReference type="SUPFAM" id="SSF55021">
    <property type="entry name" value="ACT-like"/>
    <property type="match status" value="2"/>
</dbReference>
<evidence type="ECO:0000256" key="1">
    <source>
        <dbReference type="ARBA" id="ARBA00022679"/>
    </source>
</evidence>
<evidence type="ECO:0000256" key="7">
    <source>
        <dbReference type="HAMAP-Rule" id="MF_00277"/>
    </source>
</evidence>
<evidence type="ECO:0000256" key="5">
    <source>
        <dbReference type="ARBA" id="ARBA00022842"/>
    </source>
</evidence>
<dbReference type="PANTHER" id="PTHR47320:SF1">
    <property type="entry name" value="BIFUNCTIONAL URIDYLYLTRANSFERASE_URIDYLYL-REMOVING ENZYME"/>
    <property type="match status" value="1"/>
</dbReference>
<feature type="domain" description="HD" evidence="9">
    <location>
        <begin position="438"/>
        <end position="552"/>
    </location>
</feature>
<feature type="domain" description="ACT" evidence="8">
    <location>
        <begin position="786"/>
        <end position="860"/>
    </location>
</feature>
<comment type="function">
    <text evidence="7">Modifies, by uridylylation and deuridylylation, the PII regulatory proteins (GlnB and homologs), in response to the nitrogen status of the cell that GlnD senses through the glutamine level. Under low glutamine levels, catalyzes the conversion of the PII proteins and UTP to PII-UMP and PPi, while under higher glutamine levels, GlnD hydrolyzes PII-UMP to PII and UMP (deuridylylation). Thus, controls uridylylation state and activity of the PII proteins, and plays an important role in the regulation of nitrogen metabolism.</text>
</comment>
<dbReference type="EC" id="2.7.7.59" evidence="7"/>
<accession>A0A1M7YFK9</accession>
<comment type="cofactor">
    <cofactor evidence="7">
        <name>Mg(2+)</name>
        <dbReference type="ChEBI" id="CHEBI:18420"/>
    </cofactor>
</comment>
<dbReference type="OrthoDB" id="9758038at2"/>
<keyword evidence="1 7" id="KW-0808">Transferase</keyword>
<dbReference type="NCBIfam" id="TIGR01693">
    <property type="entry name" value="UTase_glnD"/>
    <property type="match status" value="1"/>
</dbReference>
<dbReference type="InterPro" id="IPR006674">
    <property type="entry name" value="HD_domain"/>
</dbReference>
<dbReference type="CDD" id="cd04899">
    <property type="entry name" value="ACT_ACR-UUR-like_2"/>
    <property type="match status" value="1"/>
</dbReference>
<dbReference type="SMART" id="SM00471">
    <property type="entry name" value="HDc"/>
    <property type="match status" value="1"/>
</dbReference>
<dbReference type="InterPro" id="IPR045865">
    <property type="entry name" value="ACT-like_dom_sf"/>
</dbReference>
<reference evidence="10 11" key="1">
    <citation type="submission" date="2016-12" db="EMBL/GenBank/DDBJ databases">
        <authorList>
            <person name="Song W.-J."/>
            <person name="Kurnit D.M."/>
        </authorList>
    </citation>
    <scope>NUCLEOTIDE SEQUENCE [LARGE SCALE GENOMIC DNA]</scope>
    <source>
        <strain evidence="10 11">DSM 18488</strain>
    </source>
</reference>
<dbReference type="Pfam" id="PF08335">
    <property type="entry name" value="GlnD_UR_UTase"/>
    <property type="match status" value="1"/>
</dbReference>
<dbReference type="SUPFAM" id="SSF109604">
    <property type="entry name" value="HD-domain/PDEase-like"/>
    <property type="match status" value="1"/>
</dbReference>
<keyword evidence="3" id="KW-0677">Repeat</keyword>
<feature type="domain" description="ACT" evidence="8">
    <location>
        <begin position="673"/>
        <end position="754"/>
    </location>
</feature>
<dbReference type="CDD" id="cd00077">
    <property type="entry name" value="HDc"/>
    <property type="match status" value="1"/>
</dbReference>
<dbReference type="RefSeq" id="WP_073615436.1">
    <property type="nucleotide sequence ID" value="NZ_FRFE01000025.1"/>
</dbReference>
<dbReference type="AlphaFoldDB" id="A0A1M7YFK9"/>
<dbReference type="GO" id="GO:0006808">
    <property type="term" value="P:regulation of nitrogen utilization"/>
    <property type="evidence" value="ECO:0007669"/>
    <property type="project" value="UniProtKB-UniRule"/>
</dbReference>
<sequence length="860" mass="97974">MSVQLRADRAALEKLWEQGLVGKELLWHHSRLVDEFIIESFESADLGDAVGQVALLALGGYGRRELFPFSDIDLMILYHQDFEDRVGTVVDAILYPLWDTGLEVGHGVRTVARSLQQAEEDFFFRVAMLDARLIHGSQSLFDELDGAYRKKLISGRRDEFVEEMREHRQRRRVRFGSHSFLLEPHIKEGKGGMRDIQSMFWVAQVVFGLRSLDDFGDAGLMIHEEREDFLKSWDSLVQLRNRLHYFSRRKNDQLHFELQEEVAESLGYKLKNGVLGVEQFMRDTYAHMENIAVATDLFFDHVDEVLGLVRKGAITVSDREVEKGVEIRRNRVHLTALPQQIAAKPQLLMRAFLASARNGVPLHHRTRKLISSSLGLVDDKMRTSPRMSKVLLGILEHAVDIFGVLEVMLETGLLSAYIPEFGKIETLAQHDIYHIYTVDRHSLQAMAELHRVIKDEPHIFELVPEPQMLFLATLLHDIGKGSGRDHSEEGAGVAAEIARRMCFSEEEVETLAFLIRYHLYVPENALRRDLNDVAFIQRCAETIGDVSRLAMLYLMSVADSRATGPSAWSDWKAALMLELFFKVRSSLEAAGTARGIGLDSHVEQNADWLRDQIAELLKDEQGLRVSLDELPTDYILTFAPETVSEHVCIHRDSYRLLRQKSLVKVREREDSWSVLVMSSDRPGLLAKICGVMTLHNLNVVRAQIFTWNDGTVVDILEVRPTDGLQFHEKDWQAVNGDLDRALAHRLGLGHRLYQKLSSSYGRRSELLGKVEPTVIIDNDSSDVYSVIEIHATDQPGLLYHITQTLADFGMNIHKALIATEVEQLIDVFYVLDTHGRKIVDSDFRKEITQGLLYSLGRSER</sequence>
<dbReference type="Pfam" id="PF01966">
    <property type="entry name" value="HD"/>
    <property type="match status" value="1"/>
</dbReference>
<name>A0A1M7YFK9_9BACT</name>
<dbReference type="CDD" id="cd05401">
    <property type="entry name" value="NT_GlnE_GlnD_like"/>
    <property type="match status" value="1"/>
</dbReference>
<gene>
    <name evidence="7" type="primary">glnD</name>
    <name evidence="10" type="ORF">SAMN02745220_04000</name>
</gene>
<evidence type="ECO:0000256" key="6">
    <source>
        <dbReference type="ARBA" id="ARBA00023268"/>
    </source>
</evidence>
<keyword evidence="11" id="KW-1185">Reference proteome</keyword>
<evidence type="ECO:0000313" key="11">
    <source>
        <dbReference type="Proteomes" id="UP000184603"/>
    </source>
</evidence>
<evidence type="ECO:0000256" key="4">
    <source>
        <dbReference type="ARBA" id="ARBA00022801"/>
    </source>
</evidence>
<dbReference type="Proteomes" id="UP000184603">
    <property type="component" value="Unassembled WGS sequence"/>
</dbReference>
<dbReference type="InterPro" id="IPR013546">
    <property type="entry name" value="PII_UdlTrfase/GS_AdlTrfase"/>
</dbReference>
<feature type="region of interest" description="Uridylyltransferase" evidence="7">
    <location>
        <begin position="1"/>
        <end position="320"/>
    </location>
</feature>
<dbReference type="SUPFAM" id="SSF81301">
    <property type="entry name" value="Nucleotidyltransferase"/>
    <property type="match status" value="1"/>
</dbReference>
<dbReference type="STRING" id="1121416.SAMN02745220_04000"/>
<dbReference type="Pfam" id="PF24931">
    <property type="entry name" value="ACT_ACR9_3rd"/>
    <property type="match status" value="1"/>
</dbReference>
<dbReference type="CDD" id="cd04900">
    <property type="entry name" value="ACT_UUR-like_1"/>
    <property type="match status" value="1"/>
</dbReference>
<dbReference type="InterPro" id="IPR010043">
    <property type="entry name" value="UTase/UR"/>
</dbReference>
<proteinExistence type="inferred from homology"/>
<dbReference type="PANTHER" id="PTHR47320">
    <property type="entry name" value="BIFUNCTIONAL URIDYLYLTRANSFERASE/URIDYLYL-REMOVING ENZYME"/>
    <property type="match status" value="1"/>
</dbReference>
<dbReference type="PIRSF" id="PIRSF006288">
    <property type="entry name" value="PII_uridyltransf"/>
    <property type="match status" value="1"/>
</dbReference>
<dbReference type="EC" id="3.1.4.-" evidence="7"/>
<comment type="domain">
    <text evidence="7">Has four distinct domains: an N-terminal nucleotidyltransferase (NT) domain responsible for UTase activity, a central HD domain that encodes UR activity, and two C-terminal ACT domains that seem to have a role in glutamine sensing.</text>
</comment>
<evidence type="ECO:0000259" key="8">
    <source>
        <dbReference type="PROSITE" id="PS51671"/>
    </source>
</evidence>
<dbReference type="InterPro" id="IPR043519">
    <property type="entry name" value="NT_sf"/>
</dbReference>
<evidence type="ECO:0000259" key="9">
    <source>
        <dbReference type="PROSITE" id="PS51831"/>
    </source>
</evidence>
<dbReference type="InterPro" id="IPR003607">
    <property type="entry name" value="HD/PDEase_dom"/>
</dbReference>
<dbReference type="Gene3D" id="1.10.3090.10">
    <property type="entry name" value="cca-adding enzyme, domain 2"/>
    <property type="match status" value="1"/>
</dbReference>
<dbReference type="EMBL" id="FRFE01000025">
    <property type="protein sequence ID" value="SHO51422.1"/>
    <property type="molecule type" value="Genomic_DNA"/>
</dbReference>
<dbReference type="GO" id="GO:0008081">
    <property type="term" value="F:phosphoric diester hydrolase activity"/>
    <property type="evidence" value="ECO:0007669"/>
    <property type="project" value="UniProtKB-UniRule"/>
</dbReference>
<comment type="similarity">
    <text evidence="7">Belongs to the GlnD family.</text>
</comment>
<comment type="catalytic activity">
    <reaction evidence="7">
        <text>[protein-PII]-uridylyl-L-tyrosine + H2O = [protein-PII]-L-tyrosine + UMP + H(+)</text>
        <dbReference type="Rhea" id="RHEA:48600"/>
        <dbReference type="Rhea" id="RHEA-COMP:12147"/>
        <dbReference type="Rhea" id="RHEA-COMP:12148"/>
        <dbReference type="ChEBI" id="CHEBI:15377"/>
        <dbReference type="ChEBI" id="CHEBI:15378"/>
        <dbReference type="ChEBI" id="CHEBI:46858"/>
        <dbReference type="ChEBI" id="CHEBI:57865"/>
        <dbReference type="ChEBI" id="CHEBI:90602"/>
    </reaction>
</comment>
<dbReference type="InterPro" id="IPR002912">
    <property type="entry name" value="ACT_dom"/>
</dbReference>
<comment type="caution">
    <text evidence="7">Lacks conserved residue(s) required for the propagation of feature annotation.</text>
</comment>
<organism evidence="10 11">
    <name type="scientific">Desulfopila aestuarii DSM 18488</name>
    <dbReference type="NCBI Taxonomy" id="1121416"/>
    <lineage>
        <taxon>Bacteria</taxon>
        <taxon>Pseudomonadati</taxon>
        <taxon>Thermodesulfobacteriota</taxon>
        <taxon>Desulfobulbia</taxon>
        <taxon>Desulfobulbales</taxon>
        <taxon>Desulfocapsaceae</taxon>
        <taxon>Desulfopila</taxon>
    </lineage>
</organism>
<evidence type="ECO:0000256" key="2">
    <source>
        <dbReference type="ARBA" id="ARBA00022695"/>
    </source>
</evidence>
<dbReference type="Gene3D" id="1.20.120.330">
    <property type="entry name" value="Nucleotidyltransferases domain 2"/>
    <property type="match status" value="1"/>
</dbReference>
<dbReference type="SUPFAM" id="SSF81593">
    <property type="entry name" value="Nucleotidyltransferase substrate binding subunit/domain"/>
    <property type="match status" value="1"/>
</dbReference>